<gene>
    <name evidence="1" type="ORF">PsorP6_007821</name>
</gene>
<comment type="caution">
    <text evidence="1">The sequence shown here is derived from an EMBL/GenBank/DDBJ whole genome shotgun (WGS) entry which is preliminary data.</text>
</comment>
<keyword evidence="2" id="KW-1185">Reference proteome</keyword>
<evidence type="ECO:0000313" key="1">
    <source>
        <dbReference type="EMBL" id="KAI9914483.1"/>
    </source>
</evidence>
<organism evidence="1 2">
    <name type="scientific">Peronosclerospora sorghi</name>
    <dbReference type="NCBI Taxonomy" id="230839"/>
    <lineage>
        <taxon>Eukaryota</taxon>
        <taxon>Sar</taxon>
        <taxon>Stramenopiles</taxon>
        <taxon>Oomycota</taxon>
        <taxon>Peronosporomycetes</taxon>
        <taxon>Peronosporales</taxon>
        <taxon>Peronosporaceae</taxon>
        <taxon>Peronosclerospora</taxon>
    </lineage>
</organism>
<sequence>MDLYKSCLAEGWVPIWKGVNPYERRASNRDDRDTNRLYLRLAKGTSRSWTPISFVPPDWDEYESLVKRTDSYPEPSTSSRDGRSPLLHDPLLSLAIVTWRNAYMCSFVPGTCNVTICARDIRSKIIKFGNSTDLADGAMEWLILQAPDFFLYS</sequence>
<proteinExistence type="predicted"/>
<reference evidence="1 2" key="1">
    <citation type="journal article" date="2022" name="bioRxiv">
        <title>The genome of the oomycete Peronosclerospora sorghi, a cosmopolitan pathogen of maize and sorghum, is inflated with dispersed pseudogenes.</title>
        <authorList>
            <person name="Fletcher K."/>
            <person name="Martin F."/>
            <person name="Isakeit T."/>
            <person name="Cavanaugh K."/>
            <person name="Magill C."/>
            <person name="Michelmore R."/>
        </authorList>
    </citation>
    <scope>NUCLEOTIDE SEQUENCE [LARGE SCALE GENOMIC DNA]</scope>
    <source>
        <strain evidence="1">P6</strain>
    </source>
</reference>
<accession>A0ACC0W6P3</accession>
<dbReference type="Proteomes" id="UP001163321">
    <property type="component" value="Chromosome 3"/>
</dbReference>
<evidence type="ECO:0000313" key="2">
    <source>
        <dbReference type="Proteomes" id="UP001163321"/>
    </source>
</evidence>
<protein>
    <submittedName>
        <fullName evidence="1">Uncharacterized protein</fullName>
    </submittedName>
</protein>
<name>A0ACC0W6P3_9STRA</name>
<dbReference type="EMBL" id="CM047582">
    <property type="protein sequence ID" value="KAI9914483.1"/>
    <property type="molecule type" value="Genomic_DNA"/>
</dbReference>